<evidence type="ECO:0000256" key="3">
    <source>
        <dbReference type="ARBA" id="ARBA00022475"/>
    </source>
</evidence>
<accession>A0A433X7L7</accession>
<gene>
    <name evidence="11" type="ORF">EMQ25_12085</name>
</gene>
<comment type="subunit">
    <text evidence="9">The complex comprises the extracytoplasmic solute receptor protein and the two transmembrane proteins.</text>
</comment>
<evidence type="ECO:0000256" key="8">
    <source>
        <dbReference type="ARBA" id="ARBA00038436"/>
    </source>
</evidence>
<dbReference type="PANTHER" id="PTHR35011:SF11">
    <property type="entry name" value="TRAP TRANSPORTER SMALL PERMEASE PROTEIN"/>
    <property type="match status" value="1"/>
</dbReference>
<dbReference type="GO" id="GO:0005886">
    <property type="term" value="C:plasma membrane"/>
    <property type="evidence" value="ECO:0007669"/>
    <property type="project" value="UniProtKB-SubCell"/>
</dbReference>
<sequence>MKRFLVAIRPLVDRIAMLALWIAGTGLVLMTAVVAYQVFGRYVLNRTPTWAEAGSIELMSWFIFLGAAVGVRERTHLGFDVLLYVLPKRFKIVLRMISDLAVIAFGAGMVGFGLQLVIGTWSGTKPTLGIPAGMSYLPIVAGGSLVVLFTLYRILERLSGLRPDDILDGYTHSTAADDISATKA</sequence>
<comment type="caution">
    <text evidence="11">The sequence shown here is derived from an EMBL/GenBank/DDBJ whole genome shotgun (WGS) entry which is preliminary data.</text>
</comment>
<dbReference type="GO" id="GO:0015740">
    <property type="term" value="P:C4-dicarboxylate transport"/>
    <property type="evidence" value="ECO:0007669"/>
    <property type="project" value="TreeGrafter"/>
</dbReference>
<reference evidence="11 12" key="1">
    <citation type="journal article" date="2016" name="Int. J. Syst. Evol. Microbiol.">
        <title>Arsenicitalea aurantiaca gen. nov., sp. nov., a new member of the family Hyphomicrobiaceae, isolated from high-arsenic sediment.</title>
        <authorList>
            <person name="Mu Y."/>
            <person name="Zhou L."/>
            <person name="Zeng X.C."/>
            <person name="Liu L."/>
            <person name="Pan Y."/>
            <person name="Chen X."/>
            <person name="Wang J."/>
            <person name="Li S."/>
            <person name="Li W.J."/>
            <person name="Wang Y."/>
        </authorList>
    </citation>
    <scope>NUCLEOTIDE SEQUENCE [LARGE SCALE GENOMIC DNA]</scope>
    <source>
        <strain evidence="11 12">42-50</strain>
    </source>
</reference>
<keyword evidence="12" id="KW-1185">Reference proteome</keyword>
<keyword evidence="4 9" id="KW-0997">Cell inner membrane</keyword>
<comment type="similarity">
    <text evidence="8 9">Belongs to the TRAP transporter small permease family.</text>
</comment>
<dbReference type="AlphaFoldDB" id="A0A433X7L7"/>
<evidence type="ECO:0000256" key="6">
    <source>
        <dbReference type="ARBA" id="ARBA00022989"/>
    </source>
</evidence>
<name>A0A433X7L7_9HYPH</name>
<dbReference type="RefSeq" id="WP_127188844.1">
    <property type="nucleotide sequence ID" value="NZ_RZNJ01000004.1"/>
</dbReference>
<keyword evidence="7 9" id="KW-0472">Membrane</keyword>
<dbReference type="PANTHER" id="PTHR35011">
    <property type="entry name" value="2,3-DIKETO-L-GULONATE TRAP TRANSPORTER SMALL PERMEASE PROTEIN YIAM"/>
    <property type="match status" value="1"/>
</dbReference>
<dbReference type="Proteomes" id="UP000281547">
    <property type="component" value="Unassembled WGS sequence"/>
</dbReference>
<evidence type="ECO:0000259" key="10">
    <source>
        <dbReference type="Pfam" id="PF04290"/>
    </source>
</evidence>
<feature type="transmembrane region" description="Helical" evidence="9">
    <location>
        <begin position="50"/>
        <end position="71"/>
    </location>
</feature>
<keyword evidence="2 9" id="KW-0813">Transport</keyword>
<evidence type="ECO:0000313" key="12">
    <source>
        <dbReference type="Proteomes" id="UP000281547"/>
    </source>
</evidence>
<dbReference type="GO" id="GO:0022857">
    <property type="term" value="F:transmembrane transporter activity"/>
    <property type="evidence" value="ECO:0007669"/>
    <property type="project" value="UniProtKB-UniRule"/>
</dbReference>
<comment type="function">
    <text evidence="9">Part of the tripartite ATP-independent periplasmic (TRAP) transport system.</text>
</comment>
<keyword evidence="3" id="KW-1003">Cell membrane</keyword>
<feature type="domain" description="Tripartite ATP-independent periplasmic transporters DctQ component" evidence="10">
    <location>
        <begin position="30"/>
        <end position="158"/>
    </location>
</feature>
<feature type="transmembrane region" description="Helical" evidence="9">
    <location>
        <begin position="12"/>
        <end position="38"/>
    </location>
</feature>
<keyword evidence="6 9" id="KW-1133">Transmembrane helix</keyword>
<dbReference type="InterPro" id="IPR055348">
    <property type="entry name" value="DctQ"/>
</dbReference>
<keyword evidence="5 9" id="KW-0812">Transmembrane</keyword>
<dbReference type="OrthoDB" id="4964541at2"/>
<evidence type="ECO:0000256" key="7">
    <source>
        <dbReference type="ARBA" id="ARBA00023136"/>
    </source>
</evidence>
<protein>
    <recommendedName>
        <fullName evidence="9">TRAP transporter small permease protein</fullName>
    </recommendedName>
</protein>
<feature type="transmembrane region" description="Helical" evidence="9">
    <location>
        <begin position="92"/>
        <end position="118"/>
    </location>
</feature>
<comment type="subcellular location">
    <subcellularLocation>
        <location evidence="1 9">Cell inner membrane</location>
        <topology evidence="1 9">Multi-pass membrane protein</topology>
    </subcellularLocation>
</comment>
<dbReference type="EMBL" id="RZNJ01000004">
    <property type="protein sequence ID" value="RUT30064.1"/>
    <property type="molecule type" value="Genomic_DNA"/>
</dbReference>
<evidence type="ECO:0000256" key="5">
    <source>
        <dbReference type="ARBA" id="ARBA00022692"/>
    </source>
</evidence>
<evidence type="ECO:0000256" key="1">
    <source>
        <dbReference type="ARBA" id="ARBA00004429"/>
    </source>
</evidence>
<evidence type="ECO:0000256" key="9">
    <source>
        <dbReference type="RuleBase" id="RU369079"/>
    </source>
</evidence>
<dbReference type="Pfam" id="PF04290">
    <property type="entry name" value="DctQ"/>
    <property type="match status" value="1"/>
</dbReference>
<evidence type="ECO:0000256" key="4">
    <source>
        <dbReference type="ARBA" id="ARBA00022519"/>
    </source>
</evidence>
<evidence type="ECO:0000313" key="11">
    <source>
        <dbReference type="EMBL" id="RUT30064.1"/>
    </source>
</evidence>
<proteinExistence type="inferred from homology"/>
<organism evidence="11 12">
    <name type="scientific">Arsenicitalea aurantiaca</name>
    <dbReference type="NCBI Taxonomy" id="1783274"/>
    <lineage>
        <taxon>Bacteria</taxon>
        <taxon>Pseudomonadati</taxon>
        <taxon>Pseudomonadota</taxon>
        <taxon>Alphaproteobacteria</taxon>
        <taxon>Hyphomicrobiales</taxon>
        <taxon>Devosiaceae</taxon>
        <taxon>Arsenicitalea</taxon>
    </lineage>
</organism>
<evidence type="ECO:0000256" key="2">
    <source>
        <dbReference type="ARBA" id="ARBA00022448"/>
    </source>
</evidence>
<dbReference type="InterPro" id="IPR007387">
    <property type="entry name" value="TRAP_DctQ"/>
</dbReference>
<feature type="transmembrane region" description="Helical" evidence="9">
    <location>
        <begin position="130"/>
        <end position="152"/>
    </location>
</feature>